<evidence type="ECO:0000256" key="1">
    <source>
        <dbReference type="ARBA" id="ARBA00004141"/>
    </source>
</evidence>
<evidence type="ECO:0000313" key="16">
    <source>
        <dbReference type="EMBL" id="EYB85592.1"/>
    </source>
</evidence>
<evidence type="ECO:0000256" key="10">
    <source>
        <dbReference type="ARBA" id="ARBA00023180"/>
    </source>
</evidence>
<sequence length="490" mass="53655">MVNLFSDFGGNIGLWIGFSVITICEIIELIFEIGYYLLYIKPVRYHKKVKRRNQEENLTLPQLLDRHVYHGRNCRHESNHTFRFQTICCPPSDAHVVLDFSLVMLRGITLLLLIIRYALGAFMIPLALFDKDSNEFPKLDFGKTPYVYVASDDSEILLKKIKFILTNTETNDEVTKTAFGISTMTKAYNTAINQKKAWSANSTVLSVTSKLTREEAATLRGVLYTTNTLPDASTPVFDAWRAPADGTTIQFNVPTTAVFLNNAPSTRSRLSDFNLEKDTELSIYSGIPNGTLITTYKNATNETDPLILSMRAFTIKTTGKAHFALGGNISGGGNGTDEVKTSPSTGMLLSSEYPKKSGSTVQQNVTYDKKMNFAVNATFDLNENEFVVISFRNVKSGVEVKAHNVTASGAVNVSAISEQMQILPSSKQAGAYMISYSAANTDQQQDPTTDPSSNPSNSTATTPTTQGGNSLAGSLMLLQLTAVLAALSSR</sequence>
<keyword evidence="9 15" id="KW-0472">Membrane</keyword>
<evidence type="ECO:0000256" key="15">
    <source>
        <dbReference type="SAM" id="Phobius"/>
    </source>
</evidence>
<dbReference type="Pfam" id="PF00858">
    <property type="entry name" value="ASC"/>
    <property type="match status" value="1"/>
</dbReference>
<keyword evidence="3 13" id="KW-0813">Transport</keyword>
<dbReference type="STRING" id="53326.A0A016S5J4"/>
<evidence type="ECO:0000256" key="12">
    <source>
        <dbReference type="ARBA" id="ARBA00023303"/>
    </source>
</evidence>
<evidence type="ECO:0000256" key="11">
    <source>
        <dbReference type="ARBA" id="ARBA00023201"/>
    </source>
</evidence>
<keyword evidence="11 13" id="KW-0739">Sodium transport</keyword>
<comment type="similarity">
    <text evidence="2 13">Belongs to the amiloride-sensitive sodium channel (TC 1.A.6) family.</text>
</comment>
<evidence type="ECO:0000256" key="13">
    <source>
        <dbReference type="RuleBase" id="RU000679"/>
    </source>
</evidence>
<keyword evidence="5 13" id="KW-0812">Transmembrane</keyword>
<accession>A0A016S5J4</accession>
<comment type="caution">
    <text evidence="16">The sequence shown here is derived from an EMBL/GenBank/DDBJ whole genome shotgun (WGS) entry which is preliminary data.</text>
</comment>
<evidence type="ECO:0000256" key="7">
    <source>
        <dbReference type="ARBA" id="ARBA00023053"/>
    </source>
</evidence>
<evidence type="ECO:0000256" key="8">
    <source>
        <dbReference type="ARBA" id="ARBA00023065"/>
    </source>
</evidence>
<feature type="region of interest" description="Disordered" evidence="14">
    <location>
        <begin position="440"/>
        <end position="468"/>
    </location>
</feature>
<dbReference type="GO" id="GO:0045087">
    <property type="term" value="P:innate immune response"/>
    <property type="evidence" value="ECO:0007669"/>
    <property type="project" value="TreeGrafter"/>
</dbReference>
<dbReference type="InterPro" id="IPR005071">
    <property type="entry name" value="Glycoprotein"/>
</dbReference>
<dbReference type="InterPro" id="IPR001873">
    <property type="entry name" value="ENaC"/>
</dbReference>
<evidence type="ECO:0000256" key="14">
    <source>
        <dbReference type="SAM" id="MobiDB-lite"/>
    </source>
</evidence>
<name>A0A016S5J4_9BILA</name>
<reference evidence="17" key="1">
    <citation type="journal article" date="2015" name="Nat. Genet.">
        <title>The genome and transcriptome of the zoonotic hookworm Ancylostoma ceylanicum identify infection-specific gene families.</title>
        <authorList>
            <person name="Schwarz E.M."/>
            <person name="Hu Y."/>
            <person name="Antoshechkin I."/>
            <person name="Miller M.M."/>
            <person name="Sternberg P.W."/>
            <person name="Aroian R.V."/>
        </authorList>
    </citation>
    <scope>NUCLEOTIDE SEQUENCE</scope>
    <source>
        <strain evidence="17">HY135</strain>
    </source>
</reference>
<feature type="compositionally biased region" description="Low complexity" evidence="14">
    <location>
        <begin position="446"/>
        <end position="465"/>
    </location>
</feature>
<evidence type="ECO:0000256" key="9">
    <source>
        <dbReference type="ARBA" id="ARBA00023136"/>
    </source>
</evidence>
<dbReference type="Gene3D" id="1.10.287.770">
    <property type="entry name" value="YojJ-like"/>
    <property type="match status" value="1"/>
</dbReference>
<dbReference type="GO" id="GO:0005272">
    <property type="term" value="F:sodium channel activity"/>
    <property type="evidence" value="ECO:0007669"/>
    <property type="project" value="UniProtKB-KW"/>
</dbReference>
<comment type="subcellular location">
    <subcellularLocation>
        <location evidence="1">Membrane</location>
        <topology evidence="1">Multi-pass membrane protein</topology>
    </subcellularLocation>
</comment>
<dbReference type="AlphaFoldDB" id="A0A016S5J4"/>
<keyword evidence="7" id="KW-0915">Sodium</keyword>
<evidence type="ECO:0000313" key="17">
    <source>
        <dbReference type="Proteomes" id="UP000024635"/>
    </source>
</evidence>
<dbReference type="Pfam" id="PF03409">
    <property type="entry name" value="Glycoprotein"/>
    <property type="match status" value="1"/>
</dbReference>
<keyword evidence="10" id="KW-0325">Glycoprotein</keyword>
<organism evidence="16 17">
    <name type="scientific">Ancylostoma ceylanicum</name>
    <dbReference type="NCBI Taxonomy" id="53326"/>
    <lineage>
        <taxon>Eukaryota</taxon>
        <taxon>Metazoa</taxon>
        <taxon>Ecdysozoa</taxon>
        <taxon>Nematoda</taxon>
        <taxon>Chromadorea</taxon>
        <taxon>Rhabditida</taxon>
        <taxon>Rhabditina</taxon>
        <taxon>Rhabditomorpha</taxon>
        <taxon>Strongyloidea</taxon>
        <taxon>Ancylostomatidae</taxon>
        <taxon>Ancylostomatinae</taxon>
        <taxon>Ancylostoma</taxon>
    </lineage>
</organism>
<keyword evidence="8 13" id="KW-0406">Ion transport</keyword>
<proteinExistence type="inferred from homology"/>
<feature type="transmembrane region" description="Helical" evidence="15">
    <location>
        <begin position="12"/>
        <end position="38"/>
    </location>
</feature>
<dbReference type="EMBL" id="JARK01001631">
    <property type="protein sequence ID" value="EYB85592.1"/>
    <property type="molecule type" value="Genomic_DNA"/>
</dbReference>
<evidence type="ECO:0000256" key="5">
    <source>
        <dbReference type="ARBA" id="ARBA00022692"/>
    </source>
</evidence>
<feature type="transmembrane region" description="Helical" evidence="15">
    <location>
        <begin position="108"/>
        <end position="129"/>
    </location>
</feature>
<keyword evidence="6 15" id="KW-1133">Transmembrane helix</keyword>
<dbReference type="Proteomes" id="UP000024635">
    <property type="component" value="Unassembled WGS sequence"/>
</dbReference>
<evidence type="ECO:0000256" key="3">
    <source>
        <dbReference type="ARBA" id="ARBA00022448"/>
    </source>
</evidence>
<dbReference type="PANTHER" id="PTHR21733">
    <property type="entry name" value="CUB_2 DOMAIN-CONTAINING PROTEIN-RELATED-RELATED"/>
    <property type="match status" value="1"/>
</dbReference>
<gene>
    <name evidence="16" type="primary">Acey_s0295.g1654</name>
    <name evidence="16" type="ORF">Y032_0295g1654</name>
</gene>
<protein>
    <submittedName>
        <fullName evidence="16">Uncharacterized protein</fullName>
    </submittedName>
</protein>
<keyword evidence="12 13" id="KW-0407">Ion channel</keyword>
<keyword evidence="4 13" id="KW-0894">Sodium channel</keyword>
<keyword evidence="17" id="KW-1185">Reference proteome</keyword>
<dbReference type="PANTHER" id="PTHR21733:SF6">
    <property type="entry name" value="HYPHAL_REG_CWP DOMAIN-CONTAINING PROTEIN"/>
    <property type="match status" value="1"/>
</dbReference>
<evidence type="ECO:0000256" key="2">
    <source>
        <dbReference type="ARBA" id="ARBA00007193"/>
    </source>
</evidence>
<evidence type="ECO:0000256" key="4">
    <source>
        <dbReference type="ARBA" id="ARBA00022461"/>
    </source>
</evidence>
<dbReference type="GO" id="GO:0045121">
    <property type="term" value="C:membrane raft"/>
    <property type="evidence" value="ECO:0007669"/>
    <property type="project" value="TreeGrafter"/>
</dbReference>
<evidence type="ECO:0000256" key="6">
    <source>
        <dbReference type="ARBA" id="ARBA00022989"/>
    </source>
</evidence>
<dbReference type="OrthoDB" id="5848490at2759"/>